<feature type="chain" id="PRO_5047531616" evidence="2">
    <location>
        <begin position="25"/>
        <end position="110"/>
    </location>
</feature>
<name>A0ABT7F1Z4_9RHOB</name>
<dbReference type="Proteomes" id="UP001243757">
    <property type="component" value="Unassembled WGS sequence"/>
</dbReference>
<keyword evidence="2" id="KW-0732">Signal</keyword>
<keyword evidence="4" id="KW-1185">Reference proteome</keyword>
<dbReference type="EMBL" id="JASNJD010000009">
    <property type="protein sequence ID" value="MDK3018616.1"/>
    <property type="molecule type" value="Genomic_DNA"/>
</dbReference>
<feature type="signal peptide" evidence="2">
    <location>
        <begin position="1"/>
        <end position="24"/>
    </location>
</feature>
<dbReference type="RefSeq" id="WP_284481432.1">
    <property type="nucleotide sequence ID" value="NZ_JASNJD010000009.1"/>
</dbReference>
<sequence>MQRILAVLMLVLAAWVSLPGSVRAHEPSHGTMPHASACPECPEMAAAPQQDMHRGGGHDCQHGAACIGFLLPAPDMTVAPARRVARLVQADQPRSLSSASVRQDLPPPRT</sequence>
<feature type="region of interest" description="Disordered" evidence="1">
    <location>
        <begin position="89"/>
        <end position="110"/>
    </location>
</feature>
<accession>A0ABT7F1Z4</accession>
<evidence type="ECO:0000256" key="2">
    <source>
        <dbReference type="SAM" id="SignalP"/>
    </source>
</evidence>
<feature type="compositionally biased region" description="Polar residues" evidence="1">
    <location>
        <begin position="92"/>
        <end position="101"/>
    </location>
</feature>
<comment type="caution">
    <text evidence="3">The sequence shown here is derived from an EMBL/GenBank/DDBJ whole genome shotgun (WGS) entry which is preliminary data.</text>
</comment>
<gene>
    <name evidence="3" type="ORF">QO033_13115</name>
</gene>
<evidence type="ECO:0000313" key="3">
    <source>
        <dbReference type="EMBL" id="MDK3018616.1"/>
    </source>
</evidence>
<organism evidence="3 4">
    <name type="scientific">Pseudodonghicola flavimaris</name>
    <dbReference type="NCBI Taxonomy" id="3050036"/>
    <lineage>
        <taxon>Bacteria</taxon>
        <taxon>Pseudomonadati</taxon>
        <taxon>Pseudomonadota</taxon>
        <taxon>Alphaproteobacteria</taxon>
        <taxon>Rhodobacterales</taxon>
        <taxon>Paracoccaceae</taxon>
        <taxon>Pseudodonghicola</taxon>
    </lineage>
</organism>
<evidence type="ECO:0000313" key="4">
    <source>
        <dbReference type="Proteomes" id="UP001243757"/>
    </source>
</evidence>
<evidence type="ECO:0000256" key="1">
    <source>
        <dbReference type="SAM" id="MobiDB-lite"/>
    </source>
</evidence>
<proteinExistence type="predicted"/>
<reference evidence="3 4" key="1">
    <citation type="submission" date="2023-05" db="EMBL/GenBank/DDBJ databases">
        <title>Pseudodonghicola sp. nov.</title>
        <authorList>
            <person name="Huang J."/>
        </authorList>
    </citation>
    <scope>NUCLEOTIDE SEQUENCE [LARGE SCALE GENOMIC DNA]</scope>
    <source>
        <strain evidence="3 4">IC7</strain>
    </source>
</reference>
<protein>
    <submittedName>
        <fullName evidence="3">Uncharacterized protein</fullName>
    </submittedName>
</protein>